<dbReference type="Proteomes" id="UP001187531">
    <property type="component" value="Unassembled WGS sequence"/>
</dbReference>
<evidence type="ECO:0000313" key="3">
    <source>
        <dbReference type="Proteomes" id="UP001187531"/>
    </source>
</evidence>
<protein>
    <submittedName>
        <fullName evidence="2">Uncharacterized protein</fullName>
    </submittedName>
</protein>
<organism evidence="2 3">
    <name type="scientific">Artemia franciscana</name>
    <name type="common">Brine shrimp</name>
    <name type="synonym">Artemia sanfranciscana</name>
    <dbReference type="NCBI Taxonomy" id="6661"/>
    <lineage>
        <taxon>Eukaryota</taxon>
        <taxon>Metazoa</taxon>
        <taxon>Ecdysozoa</taxon>
        <taxon>Arthropoda</taxon>
        <taxon>Crustacea</taxon>
        <taxon>Branchiopoda</taxon>
        <taxon>Anostraca</taxon>
        <taxon>Artemiidae</taxon>
        <taxon>Artemia</taxon>
    </lineage>
</organism>
<dbReference type="EMBL" id="JAVRJZ010000067">
    <property type="protein sequence ID" value="KAK2703889.1"/>
    <property type="molecule type" value="Genomic_DNA"/>
</dbReference>
<dbReference type="PANTHER" id="PTHR10773:SF19">
    <property type="match status" value="1"/>
</dbReference>
<dbReference type="PANTHER" id="PTHR10773">
    <property type="entry name" value="DNA-DIRECTED RNA POLYMERASES I, II, AND III SUBUNIT RPABC2"/>
    <property type="match status" value="1"/>
</dbReference>
<dbReference type="AlphaFoldDB" id="A0AA88KVI0"/>
<feature type="region of interest" description="Disordered" evidence="1">
    <location>
        <begin position="402"/>
        <end position="439"/>
    </location>
</feature>
<evidence type="ECO:0000256" key="1">
    <source>
        <dbReference type="SAM" id="MobiDB-lite"/>
    </source>
</evidence>
<sequence>MISQFDYELNQLLKFEGIVIFYLYDDWCKSNKYQESKVERGFKKVEFDNVSSIKIYFHIIERKKKDQELQAECTASSHAMKEVEDALEVHEKKFSKVQLDACVSDSTENFHLMQPLVLDEIDVGIFNEITAANATEHGRLGSLPNVSDNSEEAAVTPMVPSPASHPGRKRAKSGEEKVTRVMRKHPFIDSTPCEQFCRKHCKELITENRFSIWNSFWEDQYESRLKWLASCVRLAPVNRRTVEFTEKKFKKKESRLYYLPKVVEHFTTKIPVCQKIFMNTLGLKTDGLITELCKKIKSGIVGQIFCENRGKRAPQHKISLEIREKVTSHINNFKPCTPPPNYRRKNAPNVKYLPSLLTIQCIFHDFVKMNPDVTISAESYRAILKTMNISMRMPVSGACPTFERYSERKNDDDVNDEEPDMARKATDKYQEDASENDSPDKRVYAVDLQKELDKKKRACTKKVKLPHLNAIVEAKFRKGSGNVFYRTSFDSDELLLSDFLQKSFNYTKIQDLDSTPRDISKENKDATEKKLCPMMPCNRRQFWLSLLVTAVPELTIDEDDPYEEE</sequence>
<comment type="caution">
    <text evidence="2">The sequence shown here is derived from an EMBL/GenBank/DDBJ whole genome shotgun (WGS) entry which is preliminary data.</text>
</comment>
<feature type="region of interest" description="Disordered" evidence="1">
    <location>
        <begin position="156"/>
        <end position="176"/>
    </location>
</feature>
<keyword evidence="3" id="KW-1185">Reference proteome</keyword>
<evidence type="ECO:0000313" key="2">
    <source>
        <dbReference type="EMBL" id="KAK2703889.1"/>
    </source>
</evidence>
<name>A0AA88KVI0_ARTSF</name>
<feature type="compositionally biased region" description="Basic and acidic residues" evidence="1">
    <location>
        <begin position="420"/>
        <end position="431"/>
    </location>
</feature>
<gene>
    <name evidence="2" type="ORF">QYM36_017815</name>
</gene>
<proteinExistence type="predicted"/>
<reference evidence="2" key="1">
    <citation type="submission" date="2023-07" db="EMBL/GenBank/DDBJ databases">
        <title>Chromosome-level genome assembly of Artemia franciscana.</title>
        <authorList>
            <person name="Jo E."/>
        </authorList>
    </citation>
    <scope>NUCLEOTIDE SEQUENCE</scope>
    <source>
        <tissue evidence="2">Whole body</tissue>
    </source>
</reference>
<accession>A0AA88KVI0</accession>